<sequence length="86" mass="9651">MLVDEIMGKIRGNEVVCLDAEWPSYLNGAYAKLFHFIMTKINSTEQLTKLDKKDLFVVMSGIVNARMDGSLDILGQQFVDRTRGGP</sequence>
<gene>
    <name evidence="1" type="ORF">BGZ97_009822</name>
</gene>
<evidence type="ECO:0000313" key="1">
    <source>
        <dbReference type="EMBL" id="KAG0313870.1"/>
    </source>
</evidence>
<reference evidence="1" key="1">
    <citation type="journal article" date="2020" name="Fungal Divers.">
        <title>Resolving the Mortierellaceae phylogeny through synthesis of multi-gene phylogenetics and phylogenomics.</title>
        <authorList>
            <person name="Vandepol N."/>
            <person name="Liber J."/>
            <person name="Desiro A."/>
            <person name="Na H."/>
            <person name="Kennedy M."/>
            <person name="Barry K."/>
            <person name="Grigoriev I.V."/>
            <person name="Miller A.N."/>
            <person name="O'Donnell K."/>
            <person name="Stajich J.E."/>
            <person name="Bonito G."/>
        </authorList>
    </citation>
    <scope>NUCLEOTIDE SEQUENCE</scope>
    <source>
        <strain evidence="1">NVP60</strain>
    </source>
</reference>
<dbReference type="AlphaFoldDB" id="A0A9P6R9G2"/>
<dbReference type="Proteomes" id="UP000823405">
    <property type="component" value="Unassembled WGS sequence"/>
</dbReference>
<organism evidence="1 2">
    <name type="scientific">Linnemannia gamsii</name>
    <dbReference type="NCBI Taxonomy" id="64522"/>
    <lineage>
        <taxon>Eukaryota</taxon>
        <taxon>Fungi</taxon>
        <taxon>Fungi incertae sedis</taxon>
        <taxon>Mucoromycota</taxon>
        <taxon>Mortierellomycotina</taxon>
        <taxon>Mortierellomycetes</taxon>
        <taxon>Mortierellales</taxon>
        <taxon>Mortierellaceae</taxon>
        <taxon>Linnemannia</taxon>
    </lineage>
</organism>
<accession>A0A9P6R9G2</accession>
<keyword evidence="2" id="KW-1185">Reference proteome</keyword>
<dbReference type="OrthoDB" id="2403892at2759"/>
<comment type="caution">
    <text evidence="1">The sequence shown here is derived from an EMBL/GenBank/DDBJ whole genome shotgun (WGS) entry which is preliminary data.</text>
</comment>
<evidence type="ECO:0000313" key="2">
    <source>
        <dbReference type="Proteomes" id="UP000823405"/>
    </source>
</evidence>
<name>A0A9P6R9G2_9FUNG</name>
<dbReference type="EMBL" id="JAAAIN010000484">
    <property type="protein sequence ID" value="KAG0313870.1"/>
    <property type="molecule type" value="Genomic_DNA"/>
</dbReference>
<protein>
    <submittedName>
        <fullName evidence="1">Uncharacterized protein</fullName>
    </submittedName>
</protein>
<proteinExistence type="predicted"/>